<feature type="domain" description="ATPase AAA-type core" evidence="3">
    <location>
        <begin position="37"/>
        <end position="94"/>
    </location>
</feature>
<keyword evidence="2" id="KW-0813">Transport</keyword>
<dbReference type="SUPFAM" id="SSF52540">
    <property type="entry name" value="P-loop containing nucleoside triphosphate hydrolases"/>
    <property type="match status" value="1"/>
</dbReference>
<reference evidence="4" key="2">
    <citation type="journal article" date="2014" name="ISME J.">
        <title>Microbial stratification in low pH oxic and suboxic macroscopic growths along an acid mine drainage.</title>
        <authorList>
            <person name="Mendez-Garcia C."/>
            <person name="Mesa V."/>
            <person name="Sprenger R.R."/>
            <person name="Richter M."/>
            <person name="Diez M.S."/>
            <person name="Solano J."/>
            <person name="Bargiela R."/>
            <person name="Golyshina O.V."/>
            <person name="Manteca A."/>
            <person name="Ramos J.L."/>
            <person name="Gallego J.R."/>
            <person name="Llorente I."/>
            <person name="Martins Dos Santos V.A."/>
            <person name="Jensen O.N."/>
            <person name="Pelaez A.I."/>
            <person name="Sanchez J."/>
            <person name="Ferrer M."/>
        </authorList>
    </citation>
    <scope>NUCLEOTIDE SEQUENCE</scope>
</reference>
<accession>T0YE56</accession>
<dbReference type="Gene3D" id="3.40.50.300">
    <property type="entry name" value="P-loop containing nucleotide triphosphate hydrolases"/>
    <property type="match status" value="1"/>
</dbReference>
<name>T0YE56_9ZZZZ</name>
<reference evidence="4" key="1">
    <citation type="submission" date="2013-08" db="EMBL/GenBank/DDBJ databases">
        <authorList>
            <person name="Mendez C."/>
            <person name="Richter M."/>
            <person name="Ferrer M."/>
            <person name="Sanchez J."/>
        </authorList>
    </citation>
    <scope>NUCLEOTIDE SEQUENCE</scope>
</reference>
<sequence>FACRIRGLSKQETKSEIGRVSELTGCADYLQRRTGGYSRGMKQRLGLSIALAGDPEILVLDEPTFGLDPKGMRELGDLILKMRRNKTILFSTHILSEARELCDRIIIMETGRVKYDSKGDPSVNIIRIKIDGRLNNIPDLSSFGSYSLTEDSILINKRNDVKNADIIKLLVSSGMQIDKVEDYDTFSAKYLSVVEKGS</sequence>
<evidence type="ECO:0000256" key="2">
    <source>
        <dbReference type="ARBA" id="ARBA00022448"/>
    </source>
</evidence>
<organism evidence="4">
    <name type="scientific">mine drainage metagenome</name>
    <dbReference type="NCBI Taxonomy" id="410659"/>
    <lineage>
        <taxon>unclassified sequences</taxon>
        <taxon>metagenomes</taxon>
        <taxon>ecological metagenomes</taxon>
    </lineage>
</organism>
<comment type="caution">
    <text evidence="4">The sequence shown here is derived from an EMBL/GenBank/DDBJ whole genome shotgun (WGS) entry which is preliminary data.</text>
</comment>
<proteinExistence type="inferred from homology"/>
<gene>
    <name evidence="4" type="ORF">B1B_18581</name>
</gene>
<evidence type="ECO:0000259" key="3">
    <source>
        <dbReference type="Pfam" id="PF13304"/>
    </source>
</evidence>
<feature type="non-terminal residue" evidence="4">
    <location>
        <position position="1"/>
    </location>
</feature>
<dbReference type="PANTHER" id="PTHR43335">
    <property type="entry name" value="ABC TRANSPORTER, ATP-BINDING PROTEIN"/>
    <property type="match status" value="1"/>
</dbReference>
<protein>
    <submittedName>
        <fullName evidence="4">ABC transporter-like domain protein</fullName>
    </submittedName>
</protein>
<dbReference type="InterPro" id="IPR003959">
    <property type="entry name" value="ATPase_AAA_core"/>
</dbReference>
<evidence type="ECO:0000313" key="4">
    <source>
        <dbReference type="EMBL" id="EQD30097.1"/>
    </source>
</evidence>
<dbReference type="Pfam" id="PF13304">
    <property type="entry name" value="AAA_21"/>
    <property type="match status" value="1"/>
</dbReference>
<evidence type="ECO:0000256" key="1">
    <source>
        <dbReference type="ARBA" id="ARBA00005417"/>
    </source>
</evidence>
<dbReference type="InterPro" id="IPR027417">
    <property type="entry name" value="P-loop_NTPase"/>
</dbReference>
<dbReference type="AlphaFoldDB" id="T0YE56"/>
<comment type="similarity">
    <text evidence="1">Belongs to the ABC transporter superfamily.</text>
</comment>
<dbReference type="PANTHER" id="PTHR43335:SF4">
    <property type="entry name" value="ABC TRANSPORTER, ATP-BINDING PROTEIN"/>
    <property type="match status" value="1"/>
</dbReference>
<dbReference type="GO" id="GO:0016887">
    <property type="term" value="F:ATP hydrolysis activity"/>
    <property type="evidence" value="ECO:0007669"/>
    <property type="project" value="InterPro"/>
</dbReference>
<dbReference type="EMBL" id="AUZY01012435">
    <property type="protein sequence ID" value="EQD30097.1"/>
    <property type="molecule type" value="Genomic_DNA"/>
</dbReference>
<dbReference type="GO" id="GO:0005524">
    <property type="term" value="F:ATP binding"/>
    <property type="evidence" value="ECO:0007669"/>
    <property type="project" value="InterPro"/>
</dbReference>